<organism evidence="5 6">
    <name type="scientific">Petrachloros mirabilis ULC683</name>
    <dbReference type="NCBI Taxonomy" id="2781853"/>
    <lineage>
        <taxon>Bacteria</taxon>
        <taxon>Bacillati</taxon>
        <taxon>Cyanobacteriota</taxon>
        <taxon>Cyanophyceae</taxon>
        <taxon>Synechococcales</taxon>
        <taxon>Petrachlorosaceae</taxon>
        <taxon>Petrachloros</taxon>
        <taxon>Petrachloros mirabilis</taxon>
    </lineage>
</organism>
<keyword evidence="2" id="KW-0238">DNA-binding</keyword>
<evidence type="ECO:0000313" key="6">
    <source>
        <dbReference type="Proteomes" id="UP000607397"/>
    </source>
</evidence>
<protein>
    <submittedName>
        <fullName evidence="5">Helix-turn-helix domain-containing protein</fullName>
    </submittedName>
</protein>
<dbReference type="SUPFAM" id="SSF46689">
    <property type="entry name" value="Homeodomain-like"/>
    <property type="match status" value="2"/>
</dbReference>
<dbReference type="GO" id="GO:0043565">
    <property type="term" value="F:sequence-specific DNA binding"/>
    <property type="evidence" value="ECO:0007669"/>
    <property type="project" value="InterPro"/>
</dbReference>
<comment type="caution">
    <text evidence="5">The sequence shown here is derived from an EMBL/GenBank/DDBJ whole genome shotgun (WGS) entry which is preliminary data.</text>
</comment>
<evidence type="ECO:0000313" key="5">
    <source>
        <dbReference type="EMBL" id="NCJ06830.1"/>
    </source>
</evidence>
<dbReference type="EMBL" id="WVIC01000017">
    <property type="protein sequence ID" value="NCJ06830.1"/>
    <property type="molecule type" value="Genomic_DNA"/>
</dbReference>
<evidence type="ECO:0000256" key="2">
    <source>
        <dbReference type="ARBA" id="ARBA00023125"/>
    </source>
</evidence>
<proteinExistence type="predicted"/>
<dbReference type="Gene3D" id="1.10.10.60">
    <property type="entry name" value="Homeodomain-like"/>
    <property type="match status" value="1"/>
</dbReference>
<feature type="domain" description="HTH araC/xylS-type" evidence="4">
    <location>
        <begin position="225"/>
        <end position="323"/>
    </location>
</feature>
<dbReference type="Proteomes" id="UP000607397">
    <property type="component" value="Unassembled WGS sequence"/>
</dbReference>
<dbReference type="InterPro" id="IPR009057">
    <property type="entry name" value="Homeodomain-like_sf"/>
</dbReference>
<dbReference type="Pfam" id="PF12833">
    <property type="entry name" value="HTH_18"/>
    <property type="match status" value="1"/>
</dbReference>
<keyword evidence="6" id="KW-1185">Reference proteome</keyword>
<dbReference type="InterPro" id="IPR018062">
    <property type="entry name" value="HTH_AraC-typ_CS"/>
</dbReference>
<keyword evidence="1" id="KW-0805">Transcription regulation</keyword>
<dbReference type="PANTHER" id="PTHR47893">
    <property type="entry name" value="REGULATORY PROTEIN PCHR"/>
    <property type="match status" value="1"/>
</dbReference>
<keyword evidence="3" id="KW-0804">Transcription</keyword>
<gene>
    <name evidence="5" type="ORF">GS597_09975</name>
</gene>
<dbReference type="InterPro" id="IPR053142">
    <property type="entry name" value="PchR_regulatory_protein"/>
</dbReference>
<accession>A0A8K2A8C5</accession>
<dbReference type="GO" id="GO:0003700">
    <property type="term" value="F:DNA-binding transcription factor activity"/>
    <property type="evidence" value="ECO:0007669"/>
    <property type="project" value="InterPro"/>
</dbReference>
<name>A0A8K2A8C5_9CYAN</name>
<dbReference type="SMART" id="SM00342">
    <property type="entry name" value="HTH_ARAC"/>
    <property type="match status" value="1"/>
</dbReference>
<dbReference type="PROSITE" id="PS00041">
    <property type="entry name" value="HTH_ARAC_FAMILY_1"/>
    <property type="match status" value="1"/>
</dbReference>
<dbReference type="InterPro" id="IPR020449">
    <property type="entry name" value="Tscrpt_reg_AraC-type_HTH"/>
</dbReference>
<evidence type="ECO:0000259" key="4">
    <source>
        <dbReference type="PROSITE" id="PS01124"/>
    </source>
</evidence>
<dbReference type="PANTHER" id="PTHR47893:SF1">
    <property type="entry name" value="REGULATORY PROTEIN PCHR"/>
    <property type="match status" value="1"/>
</dbReference>
<dbReference type="PRINTS" id="PR00032">
    <property type="entry name" value="HTHARAC"/>
</dbReference>
<dbReference type="InterPro" id="IPR018060">
    <property type="entry name" value="HTH_AraC"/>
</dbReference>
<evidence type="ECO:0000256" key="3">
    <source>
        <dbReference type="ARBA" id="ARBA00023163"/>
    </source>
</evidence>
<dbReference type="PROSITE" id="PS01124">
    <property type="entry name" value="HTH_ARAC_FAMILY_2"/>
    <property type="match status" value="1"/>
</dbReference>
<evidence type="ECO:0000256" key="1">
    <source>
        <dbReference type="ARBA" id="ARBA00023015"/>
    </source>
</evidence>
<dbReference type="AlphaFoldDB" id="A0A8K2A8C5"/>
<sequence>MAIALSQNDYWELICESVAAEAAEPASDGFEWVHPFPARLGHGYVRTICLREGLELTIADYQCHEDICTYSADREHPLEYTFHLPEKTSSLTRATPYSLFGSGIAPGERGQVSVKQRIRRLSVHLEPEVFRSFTGNPDGEVPDTLQHLIGDPNQEYYVRPGRATPAMCIALWQILHCPYQGFTQRMFLEGKVWELMSLLLEQEADIHSGKKWFADLKPDDVDRLHLAKEVLRQNLDNPLSIGQLARQIGLNECTLKRGFRQVFNTTVFGYLRQFRMEQARVLLMQGHMNVNETAQAVGYASQSQFAAVFRKTFGVNPKTFSMQQWQ</sequence>
<dbReference type="RefSeq" id="WP_161825306.1">
    <property type="nucleotide sequence ID" value="NZ_WVIC01000017.1"/>
</dbReference>
<reference evidence="5" key="1">
    <citation type="submission" date="2019-12" db="EMBL/GenBank/DDBJ databases">
        <title>High-Quality draft genome sequences of three cyanobacteria isolated from the limestone walls of the Old Cathedral of Coimbra.</title>
        <authorList>
            <person name="Tiago I."/>
            <person name="Soares F."/>
            <person name="Portugal A."/>
        </authorList>
    </citation>
    <scope>NUCLEOTIDE SEQUENCE [LARGE SCALE GENOMIC DNA]</scope>
    <source>
        <strain evidence="5">C</strain>
    </source>
</reference>